<organism evidence="1 2">
    <name type="scientific">Salix suchowensis</name>
    <dbReference type="NCBI Taxonomy" id="1278906"/>
    <lineage>
        <taxon>Eukaryota</taxon>
        <taxon>Viridiplantae</taxon>
        <taxon>Streptophyta</taxon>
        <taxon>Embryophyta</taxon>
        <taxon>Tracheophyta</taxon>
        <taxon>Spermatophyta</taxon>
        <taxon>Magnoliopsida</taxon>
        <taxon>eudicotyledons</taxon>
        <taxon>Gunneridae</taxon>
        <taxon>Pentapetalae</taxon>
        <taxon>rosids</taxon>
        <taxon>fabids</taxon>
        <taxon>Malpighiales</taxon>
        <taxon>Salicaceae</taxon>
        <taxon>Saliceae</taxon>
        <taxon>Salix</taxon>
    </lineage>
</organism>
<sequence length="85" mass="8512">MASAASGITTGGGCGGTHERLTGCSLVCAPKCPVFISSPFSISVVLAFFCCHQGSAPAFISPASSISVILAFFCCHQGSVLLPSN</sequence>
<evidence type="ECO:0000313" key="2">
    <source>
        <dbReference type="Proteomes" id="UP001141253"/>
    </source>
</evidence>
<evidence type="ECO:0000313" key="1">
    <source>
        <dbReference type="EMBL" id="KAJ6339808.1"/>
    </source>
</evidence>
<dbReference type="EMBL" id="JAPFFI010000020">
    <property type="protein sequence ID" value="KAJ6339808.1"/>
    <property type="molecule type" value="Genomic_DNA"/>
</dbReference>
<comment type="caution">
    <text evidence="1">The sequence shown here is derived from an EMBL/GenBank/DDBJ whole genome shotgun (WGS) entry which is preliminary data.</text>
</comment>
<accession>A0ABQ9AH81</accession>
<gene>
    <name evidence="1" type="ORF">OIU77_007699</name>
</gene>
<keyword evidence="2" id="KW-1185">Reference proteome</keyword>
<protein>
    <submittedName>
        <fullName evidence="1">Uncharacterized protein</fullName>
    </submittedName>
</protein>
<name>A0ABQ9AH81_9ROSI</name>
<proteinExistence type="predicted"/>
<reference evidence="1" key="2">
    <citation type="journal article" date="2023" name="Int. J. Mol. Sci.">
        <title>De Novo Assembly and Annotation of 11 Diverse Shrub Willow (Salix) Genomes Reveals Novel Gene Organization in Sex-Linked Regions.</title>
        <authorList>
            <person name="Hyden B."/>
            <person name="Feng K."/>
            <person name="Yates T.B."/>
            <person name="Jawdy S."/>
            <person name="Cereghino C."/>
            <person name="Smart L.B."/>
            <person name="Muchero W."/>
        </authorList>
    </citation>
    <scope>NUCLEOTIDE SEQUENCE</scope>
    <source>
        <tissue evidence="1">Shoot tip</tissue>
    </source>
</reference>
<reference evidence="1" key="1">
    <citation type="submission" date="2022-10" db="EMBL/GenBank/DDBJ databases">
        <authorList>
            <person name="Hyden B.L."/>
            <person name="Feng K."/>
            <person name="Yates T."/>
            <person name="Jawdy S."/>
            <person name="Smart L.B."/>
            <person name="Muchero W."/>
        </authorList>
    </citation>
    <scope>NUCLEOTIDE SEQUENCE</scope>
    <source>
        <tissue evidence="1">Shoot tip</tissue>
    </source>
</reference>
<dbReference type="Proteomes" id="UP001141253">
    <property type="component" value="Chromosome 15W"/>
</dbReference>